<dbReference type="GeneID" id="37138617"/>
<protein>
    <submittedName>
        <fullName evidence="1">Uncharacterized protein</fullName>
    </submittedName>
</protein>
<dbReference type="EMBL" id="KZ821724">
    <property type="protein sequence ID" value="PYH78960.1"/>
    <property type="molecule type" value="Genomic_DNA"/>
</dbReference>
<accession>A0A319C4T9</accession>
<evidence type="ECO:0000313" key="2">
    <source>
        <dbReference type="Proteomes" id="UP000248340"/>
    </source>
</evidence>
<proteinExistence type="predicted"/>
<organism evidence="1 2">
    <name type="scientific">Aspergillus uvarum CBS 121591</name>
    <dbReference type="NCBI Taxonomy" id="1448315"/>
    <lineage>
        <taxon>Eukaryota</taxon>
        <taxon>Fungi</taxon>
        <taxon>Dikarya</taxon>
        <taxon>Ascomycota</taxon>
        <taxon>Pezizomycotina</taxon>
        <taxon>Eurotiomycetes</taxon>
        <taxon>Eurotiomycetidae</taxon>
        <taxon>Eurotiales</taxon>
        <taxon>Aspergillaceae</taxon>
        <taxon>Aspergillus</taxon>
        <taxon>Aspergillus subgen. Circumdati</taxon>
    </lineage>
</organism>
<gene>
    <name evidence="1" type="ORF">BO82DRAFT_356953</name>
</gene>
<evidence type="ECO:0000313" key="1">
    <source>
        <dbReference type="EMBL" id="PYH78960.1"/>
    </source>
</evidence>
<reference evidence="1 2" key="1">
    <citation type="submission" date="2016-12" db="EMBL/GenBank/DDBJ databases">
        <title>The genomes of Aspergillus section Nigri reveals drivers in fungal speciation.</title>
        <authorList>
            <consortium name="DOE Joint Genome Institute"/>
            <person name="Vesth T.C."/>
            <person name="Nybo J."/>
            <person name="Theobald S."/>
            <person name="Brandl J."/>
            <person name="Frisvad J.C."/>
            <person name="Nielsen K.F."/>
            <person name="Lyhne E.K."/>
            <person name="Kogle M.E."/>
            <person name="Kuo A."/>
            <person name="Riley R."/>
            <person name="Clum A."/>
            <person name="Nolan M."/>
            <person name="Lipzen A."/>
            <person name="Salamov A."/>
            <person name="Henrissat B."/>
            <person name="Wiebenga A."/>
            <person name="De Vries R.P."/>
            <person name="Grigoriev I.V."/>
            <person name="Mortensen U.H."/>
            <person name="Andersen M.R."/>
            <person name="Baker S.E."/>
        </authorList>
    </citation>
    <scope>NUCLEOTIDE SEQUENCE [LARGE SCALE GENOMIC DNA]</scope>
    <source>
        <strain evidence="1 2">CBS 121591</strain>
    </source>
</reference>
<dbReference type="Proteomes" id="UP000248340">
    <property type="component" value="Unassembled WGS sequence"/>
</dbReference>
<dbReference type="RefSeq" id="XP_025489160.1">
    <property type="nucleotide sequence ID" value="XM_025635876.1"/>
</dbReference>
<name>A0A319C4T9_9EURO</name>
<sequence>MHQPYIINLLCSVFIAKSVGAYDTSFLSSLSSSPTSCSSPDANHLVALRTVLLGELGSISHSRSDQQQNPAMA</sequence>
<dbReference type="AlphaFoldDB" id="A0A319C4T9"/>
<dbReference type="VEuPathDB" id="FungiDB:BO82DRAFT_356953"/>
<keyword evidence="2" id="KW-1185">Reference proteome</keyword>